<dbReference type="GO" id="GO:0046961">
    <property type="term" value="F:proton-transporting ATPase activity, rotational mechanism"/>
    <property type="evidence" value="ECO:0007669"/>
    <property type="project" value="InterPro"/>
</dbReference>
<protein>
    <submittedName>
        <fullName evidence="4">V-type ATP synthase subunit D</fullName>
    </submittedName>
</protein>
<gene>
    <name evidence="4" type="ORF">ENU14_00425</name>
</gene>
<reference evidence="4" key="1">
    <citation type="journal article" date="2020" name="mSystems">
        <title>Genome- and Community-Level Interaction Insights into Carbon Utilization and Element Cycling Functions of Hydrothermarchaeota in Hydrothermal Sediment.</title>
        <authorList>
            <person name="Zhou Z."/>
            <person name="Liu Y."/>
            <person name="Xu W."/>
            <person name="Pan J."/>
            <person name="Luo Z.H."/>
            <person name="Li M."/>
        </authorList>
    </citation>
    <scope>NUCLEOTIDE SEQUENCE [LARGE SCALE GENOMIC DNA]</scope>
    <source>
        <strain evidence="4">SpSt-642</strain>
    </source>
</reference>
<dbReference type="NCBIfam" id="TIGR00309">
    <property type="entry name" value="V_ATPase_subD"/>
    <property type="match status" value="1"/>
</dbReference>
<evidence type="ECO:0000256" key="3">
    <source>
        <dbReference type="ARBA" id="ARBA00023065"/>
    </source>
</evidence>
<evidence type="ECO:0000313" key="4">
    <source>
        <dbReference type="EMBL" id="HGM58049.1"/>
    </source>
</evidence>
<name>A0A7C4HAR5_STAMA</name>
<dbReference type="EMBL" id="DTBJ01000006">
    <property type="protein sequence ID" value="HGM58049.1"/>
    <property type="molecule type" value="Genomic_DNA"/>
</dbReference>
<sequence>MSTLLRIRPTKIELIRLRRRLQLANNVRRILYERVNILINEFLSRIREAYRTRLRVNELVYDVYSTSILLYGVYGNSIFDYFKSITIRETRVVTGLENIMGVKTKTAFIKQPDVFEQIYPGFTDFREKSFKLIEAIVDLGRAEQAVISLGREIERTRRKVNALTYIIIPRLESIIKYLRMKFEEREREEKARLKRVKSILERRRVE</sequence>
<dbReference type="InterPro" id="IPR002699">
    <property type="entry name" value="V_ATPase_D"/>
</dbReference>
<dbReference type="Gene3D" id="1.10.287.3240">
    <property type="match status" value="1"/>
</dbReference>
<accession>A0A7C4HAR5</accession>
<keyword evidence="2" id="KW-0813">Transport</keyword>
<evidence type="ECO:0000256" key="1">
    <source>
        <dbReference type="ARBA" id="ARBA00005850"/>
    </source>
</evidence>
<organism evidence="4">
    <name type="scientific">Staphylothermus marinus</name>
    <dbReference type="NCBI Taxonomy" id="2280"/>
    <lineage>
        <taxon>Archaea</taxon>
        <taxon>Thermoproteota</taxon>
        <taxon>Thermoprotei</taxon>
        <taxon>Desulfurococcales</taxon>
        <taxon>Desulfurococcaceae</taxon>
        <taxon>Staphylothermus</taxon>
    </lineage>
</organism>
<proteinExistence type="inferred from homology"/>
<dbReference type="AlphaFoldDB" id="A0A7C4HAR5"/>
<keyword evidence="3" id="KW-0406">Ion transport</keyword>
<comment type="similarity">
    <text evidence="1">Belongs to the V-ATPase D subunit family.</text>
</comment>
<evidence type="ECO:0000256" key="2">
    <source>
        <dbReference type="ARBA" id="ARBA00022448"/>
    </source>
</evidence>
<comment type="caution">
    <text evidence="4">The sequence shown here is derived from an EMBL/GenBank/DDBJ whole genome shotgun (WGS) entry which is preliminary data.</text>
</comment>
<dbReference type="PANTHER" id="PTHR11671">
    <property type="entry name" value="V-TYPE ATP SYNTHASE SUBUNIT D"/>
    <property type="match status" value="1"/>
</dbReference>
<dbReference type="Pfam" id="PF01813">
    <property type="entry name" value="ATP-synt_D"/>
    <property type="match status" value="1"/>
</dbReference>